<dbReference type="GO" id="GO:0032259">
    <property type="term" value="P:methylation"/>
    <property type="evidence" value="ECO:0007669"/>
    <property type="project" value="UniProtKB-KW"/>
</dbReference>
<dbReference type="EMBL" id="JAMKFB020000016">
    <property type="protein sequence ID" value="KAL0171567.1"/>
    <property type="molecule type" value="Genomic_DNA"/>
</dbReference>
<dbReference type="PANTHER" id="PTHR22809">
    <property type="entry name" value="METHYLTRANSFERASE-RELATED"/>
    <property type="match status" value="1"/>
</dbReference>
<proteinExistence type="predicted"/>
<dbReference type="InterPro" id="IPR026113">
    <property type="entry name" value="METTL2/6/8-like"/>
</dbReference>
<keyword evidence="4" id="KW-0819">tRNA processing</keyword>
<evidence type="ECO:0000256" key="4">
    <source>
        <dbReference type="ARBA" id="ARBA00022694"/>
    </source>
</evidence>
<evidence type="ECO:0000256" key="2">
    <source>
        <dbReference type="ARBA" id="ARBA00022679"/>
    </source>
</evidence>
<keyword evidence="2" id="KW-0808">Transferase</keyword>
<keyword evidence="3" id="KW-0949">S-adenosyl-L-methionine</keyword>
<evidence type="ECO:0008006" key="8">
    <source>
        <dbReference type="Google" id="ProtNLM"/>
    </source>
</evidence>
<sequence>MSVTGELDSLESSPDFPHQSTGLSERTLTQEELEKLRNDRVLVSDFKQQKLELEAQKNWDLFYKRNTTNFFKDRHWTTREFDELKNCRE</sequence>
<reference evidence="6 7" key="1">
    <citation type="submission" date="2024-05" db="EMBL/GenBank/DDBJ databases">
        <title>Genome sequencing and assembly of Indian major carp, Cirrhinus mrigala (Hamilton, 1822).</title>
        <authorList>
            <person name="Mohindra V."/>
            <person name="Chowdhury L.M."/>
            <person name="Lal K."/>
            <person name="Jena J.K."/>
        </authorList>
    </citation>
    <scope>NUCLEOTIDE SEQUENCE [LARGE SCALE GENOMIC DNA]</scope>
    <source>
        <strain evidence="6">CM1030</strain>
        <tissue evidence="6">Blood</tissue>
    </source>
</reference>
<accession>A0ABD0PCQ8</accession>
<evidence type="ECO:0000313" key="7">
    <source>
        <dbReference type="Proteomes" id="UP001529510"/>
    </source>
</evidence>
<dbReference type="AlphaFoldDB" id="A0ABD0PCQ8"/>
<protein>
    <recommendedName>
        <fullName evidence="8">Methyltransferase like 6</fullName>
    </recommendedName>
</protein>
<organism evidence="6 7">
    <name type="scientific">Cirrhinus mrigala</name>
    <name type="common">Mrigala</name>
    <dbReference type="NCBI Taxonomy" id="683832"/>
    <lineage>
        <taxon>Eukaryota</taxon>
        <taxon>Metazoa</taxon>
        <taxon>Chordata</taxon>
        <taxon>Craniata</taxon>
        <taxon>Vertebrata</taxon>
        <taxon>Euteleostomi</taxon>
        <taxon>Actinopterygii</taxon>
        <taxon>Neopterygii</taxon>
        <taxon>Teleostei</taxon>
        <taxon>Ostariophysi</taxon>
        <taxon>Cypriniformes</taxon>
        <taxon>Cyprinidae</taxon>
        <taxon>Labeoninae</taxon>
        <taxon>Labeonini</taxon>
        <taxon>Cirrhinus</taxon>
    </lineage>
</organism>
<name>A0ABD0PCQ8_CIRMR</name>
<keyword evidence="1" id="KW-0489">Methyltransferase</keyword>
<evidence type="ECO:0000313" key="6">
    <source>
        <dbReference type="EMBL" id="KAL0171567.1"/>
    </source>
</evidence>
<dbReference type="GO" id="GO:0008033">
    <property type="term" value="P:tRNA processing"/>
    <property type="evidence" value="ECO:0007669"/>
    <property type="project" value="UniProtKB-KW"/>
</dbReference>
<comment type="caution">
    <text evidence="6">The sequence shown here is derived from an EMBL/GenBank/DDBJ whole genome shotgun (WGS) entry which is preliminary data.</text>
</comment>
<evidence type="ECO:0000256" key="1">
    <source>
        <dbReference type="ARBA" id="ARBA00022603"/>
    </source>
</evidence>
<gene>
    <name evidence="6" type="ORF">M9458_031878</name>
</gene>
<dbReference type="GO" id="GO:0008757">
    <property type="term" value="F:S-adenosylmethionine-dependent methyltransferase activity"/>
    <property type="evidence" value="ECO:0007669"/>
    <property type="project" value="UniProtKB-ARBA"/>
</dbReference>
<feature type="non-terminal residue" evidence="6">
    <location>
        <position position="89"/>
    </location>
</feature>
<evidence type="ECO:0000256" key="5">
    <source>
        <dbReference type="SAM" id="MobiDB-lite"/>
    </source>
</evidence>
<evidence type="ECO:0000256" key="3">
    <source>
        <dbReference type="ARBA" id="ARBA00022691"/>
    </source>
</evidence>
<dbReference type="Proteomes" id="UP001529510">
    <property type="component" value="Unassembled WGS sequence"/>
</dbReference>
<dbReference type="PANTHER" id="PTHR22809:SF5">
    <property type="entry name" value="TRNA N(3)-METHYLCYTIDINE METHYLTRANSFERASE METTL6"/>
    <property type="match status" value="1"/>
</dbReference>
<feature type="compositionally biased region" description="Polar residues" evidence="5">
    <location>
        <begin position="18"/>
        <end position="27"/>
    </location>
</feature>
<keyword evidence="7" id="KW-1185">Reference proteome</keyword>
<feature type="region of interest" description="Disordered" evidence="5">
    <location>
        <begin position="1"/>
        <end position="28"/>
    </location>
</feature>